<sequence>TEHFNVSESNESSHFPELRKWAIVVLWQELFLAKSVVFPWYPEINMLIRMLMRWFITRFE</sequence>
<reference evidence="1" key="1">
    <citation type="submission" date="2022-12" db="EMBL/GenBank/DDBJ databases">
        <title>Genome of R. gnavus strain RSHDN_120.</title>
        <authorList>
            <person name="Abdugheni R."/>
        </authorList>
    </citation>
    <scope>NUCLEOTIDE SEQUENCE</scope>
    <source>
        <strain evidence="1">RSHDN_120</strain>
    </source>
</reference>
<proteinExistence type="predicted"/>
<dbReference type="Proteomes" id="UP001149331">
    <property type="component" value="Unassembled WGS sequence"/>
</dbReference>
<gene>
    <name evidence="1" type="ORF">O4N78_16035</name>
</gene>
<comment type="caution">
    <text evidence="1">The sequence shown here is derived from an EMBL/GenBank/DDBJ whole genome shotgun (WGS) entry which is preliminary data.</text>
</comment>
<evidence type="ECO:0000313" key="1">
    <source>
        <dbReference type="EMBL" id="MDE1205040.1"/>
    </source>
</evidence>
<name>A0AAW6K3N7_MEDGN</name>
<accession>A0AAW6K3N7</accession>
<feature type="non-terminal residue" evidence="1">
    <location>
        <position position="1"/>
    </location>
</feature>
<organism evidence="1 2">
    <name type="scientific">Mediterraneibacter gnavus</name>
    <name type="common">Ruminococcus gnavus</name>
    <dbReference type="NCBI Taxonomy" id="33038"/>
    <lineage>
        <taxon>Bacteria</taxon>
        <taxon>Bacillati</taxon>
        <taxon>Bacillota</taxon>
        <taxon>Clostridia</taxon>
        <taxon>Lachnospirales</taxon>
        <taxon>Lachnospiraceae</taxon>
        <taxon>Mediterraneibacter</taxon>
    </lineage>
</organism>
<dbReference type="EMBL" id="JAPZEG010000032">
    <property type="protein sequence ID" value="MDE1205040.1"/>
    <property type="molecule type" value="Genomic_DNA"/>
</dbReference>
<protein>
    <submittedName>
        <fullName evidence="1">Uncharacterized protein</fullName>
    </submittedName>
</protein>
<dbReference type="RefSeq" id="WP_272584256.1">
    <property type="nucleotide sequence ID" value="NZ_JAPZEG010000032.1"/>
</dbReference>
<dbReference type="AlphaFoldDB" id="A0AAW6K3N7"/>
<evidence type="ECO:0000313" key="2">
    <source>
        <dbReference type="Proteomes" id="UP001149331"/>
    </source>
</evidence>